<evidence type="ECO:0000256" key="2">
    <source>
        <dbReference type="ARBA" id="ARBA00022679"/>
    </source>
</evidence>
<protein>
    <submittedName>
        <fullName evidence="5">Class I SAM-dependent methyltransferase</fullName>
    </submittedName>
</protein>
<organism evidence="5 6">
    <name type="scientific">Eiseniibacteriota bacterium</name>
    <dbReference type="NCBI Taxonomy" id="2212470"/>
    <lineage>
        <taxon>Bacteria</taxon>
        <taxon>Candidatus Eiseniibacteriota</taxon>
    </lineage>
</organism>
<evidence type="ECO:0000256" key="3">
    <source>
        <dbReference type="ARBA" id="ARBA00022691"/>
    </source>
</evidence>
<comment type="caution">
    <text evidence="5">The sequence shown here is derived from an EMBL/GenBank/DDBJ whole genome shotgun (WGS) entry which is preliminary data.</text>
</comment>
<dbReference type="Gene3D" id="3.40.50.150">
    <property type="entry name" value="Vaccinia Virus protein VP39"/>
    <property type="match status" value="1"/>
</dbReference>
<keyword evidence="3" id="KW-0949">S-adenosyl-L-methionine</keyword>
<evidence type="ECO:0000313" key="5">
    <source>
        <dbReference type="EMBL" id="TMQ60386.1"/>
    </source>
</evidence>
<evidence type="ECO:0000259" key="4">
    <source>
        <dbReference type="Pfam" id="PF13649"/>
    </source>
</evidence>
<evidence type="ECO:0000313" key="6">
    <source>
        <dbReference type="Proteomes" id="UP000316852"/>
    </source>
</evidence>
<dbReference type="Pfam" id="PF13649">
    <property type="entry name" value="Methyltransf_25"/>
    <property type="match status" value="1"/>
</dbReference>
<dbReference type="PANTHER" id="PTHR43464">
    <property type="entry name" value="METHYLTRANSFERASE"/>
    <property type="match status" value="1"/>
</dbReference>
<dbReference type="EMBL" id="VBOW01000014">
    <property type="protein sequence ID" value="TMQ60386.1"/>
    <property type="molecule type" value="Genomic_DNA"/>
</dbReference>
<keyword evidence="2 5" id="KW-0808">Transferase</keyword>
<reference evidence="5 6" key="1">
    <citation type="journal article" date="2019" name="Nat. Microbiol.">
        <title>Mediterranean grassland soil C-N compound turnover is dependent on rainfall and depth, and is mediated by genomically divergent microorganisms.</title>
        <authorList>
            <person name="Diamond S."/>
            <person name="Andeer P.F."/>
            <person name="Li Z."/>
            <person name="Crits-Christoph A."/>
            <person name="Burstein D."/>
            <person name="Anantharaman K."/>
            <person name="Lane K.R."/>
            <person name="Thomas B.C."/>
            <person name="Pan C."/>
            <person name="Northen T.R."/>
            <person name="Banfield J.F."/>
        </authorList>
    </citation>
    <scope>NUCLEOTIDE SEQUENCE [LARGE SCALE GENOMIC DNA]</scope>
    <source>
        <strain evidence="5">WS_6</strain>
    </source>
</reference>
<evidence type="ECO:0000256" key="1">
    <source>
        <dbReference type="ARBA" id="ARBA00022603"/>
    </source>
</evidence>
<gene>
    <name evidence="5" type="ORF">E6K76_01755</name>
</gene>
<dbReference type="InterPro" id="IPR029063">
    <property type="entry name" value="SAM-dependent_MTases_sf"/>
</dbReference>
<dbReference type="InterPro" id="IPR041698">
    <property type="entry name" value="Methyltransf_25"/>
</dbReference>
<dbReference type="GO" id="GO:0008168">
    <property type="term" value="F:methyltransferase activity"/>
    <property type="evidence" value="ECO:0007669"/>
    <property type="project" value="UniProtKB-KW"/>
</dbReference>
<dbReference type="GO" id="GO:0032259">
    <property type="term" value="P:methylation"/>
    <property type="evidence" value="ECO:0007669"/>
    <property type="project" value="UniProtKB-KW"/>
</dbReference>
<dbReference type="Proteomes" id="UP000316852">
    <property type="component" value="Unassembled WGS sequence"/>
</dbReference>
<dbReference type="PANTHER" id="PTHR43464:SF19">
    <property type="entry name" value="UBIQUINONE BIOSYNTHESIS O-METHYLTRANSFERASE, MITOCHONDRIAL"/>
    <property type="match status" value="1"/>
</dbReference>
<dbReference type="SUPFAM" id="SSF53335">
    <property type="entry name" value="S-adenosyl-L-methionine-dependent methyltransferases"/>
    <property type="match status" value="1"/>
</dbReference>
<accession>A0A538T9T9</accession>
<name>A0A538T9T9_UNCEI</name>
<proteinExistence type="predicted"/>
<sequence>MGLISPHPPVTELPPTDAAAEEEFFALARSARLNLGSRWIRGYVDWEWSHIRHLFRCGLAAPEGRDVLEFGCNLGATSIVLALLGARVTAVDPNPDFLTLARANAARYGVASRITFSRIQGSAPLPWPEEVFDLICMNSVLEYIPHRGLEPILLELGRTLRPGGTVLICSTSNRWSPVEPHSGAWWVSFLPRALEERVSGRRHDAARAVSPREAKRPFYGYEDLVWRDKGEALFRAKQAMGVGRGRLLALRCLSALARPFGISAGMLTPYFTLALQKPARAA</sequence>
<dbReference type="CDD" id="cd02440">
    <property type="entry name" value="AdoMet_MTases"/>
    <property type="match status" value="1"/>
</dbReference>
<keyword evidence="1 5" id="KW-0489">Methyltransferase</keyword>
<dbReference type="AlphaFoldDB" id="A0A538T9T9"/>
<feature type="domain" description="Methyltransferase" evidence="4">
    <location>
        <begin position="67"/>
        <end position="164"/>
    </location>
</feature>